<feature type="region of interest" description="Disordered" evidence="1">
    <location>
        <begin position="399"/>
        <end position="447"/>
    </location>
</feature>
<feature type="compositionally biased region" description="Low complexity" evidence="1">
    <location>
        <begin position="333"/>
        <end position="350"/>
    </location>
</feature>
<feature type="region of interest" description="Disordered" evidence="1">
    <location>
        <begin position="567"/>
        <end position="590"/>
    </location>
</feature>
<comment type="caution">
    <text evidence="2">The sequence shown here is derived from an EMBL/GenBank/DDBJ whole genome shotgun (WGS) entry which is preliminary data.</text>
</comment>
<feature type="compositionally biased region" description="Low complexity" evidence="1">
    <location>
        <begin position="301"/>
        <end position="321"/>
    </location>
</feature>
<feature type="compositionally biased region" description="Basic residues" evidence="1">
    <location>
        <begin position="633"/>
        <end position="645"/>
    </location>
</feature>
<organism evidence="2 3">
    <name type="scientific">Stephanodiscus triporus</name>
    <dbReference type="NCBI Taxonomy" id="2934178"/>
    <lineage>
        <taxon>Eukaryota</taxon>
        <taxon>Sar</taxon>
        <taxon>Stramenopiles</taxon>
        <taxon>Ochrophyta</taxon>
        <taxon>Bacillariophyta</taxon>
        <taxon>Coscinodiscophyceae</taxon>
        <taxon>Thalassiosirophycidae</taxon>
        <taxon>Stephanodiscales</taxon>
        <taxon>Stephanodiscaceae</taxon>
        <taxon>Stephanodiscus</taxon>
    </lineage>
</organism>
<feature type="compositionally biased region" description="Acidic residues" evidence="1">
    <location>
        <begin position="126"/>
        <end position="138"/>
    </location>
</feature>
<gene>
    <name evidence="2" type="ORF">ACHAW5_011236</name>
</gene>
<feature type="compositionally biased region" description="Polar residues" evidence="1">
    <location>
        <begin position="169"/>
        <end position="179"/>
    </location>
</feature>
<dbReference type="Proteomes" id="UP001530315">
    <property type="component" value="Unassembled WGS sequence"/>
</dbReference>
<protein>
    <recommendedName>
        <fullName evidence="4">Cysteine/serine-rich nuclear protein N-terminal domain-containing protein</fullName>
    </recommendedName>
</protein>
<feature type="region of interest" description="Disordered" evidence="1">
    <location>
        <begin position="301"/>
        <end position="356"/>
    </location>
</feature>
<reference evidence="2 3" key="1">
    <citation type="submission" date="2024-10" db="EMBL/GenBank/DDBJ databases">
        <title>Updated reference genomes for cyclostephanoid diatoms.</title>
        <authorList>
            <person name="Roberts W.R."/>
            <person name="Alverson A.J."/>
        </authorList>
    </citation>
    <scope>NUCLEOTIDE SEQUENCE [LARGE SCALE GENOMIC DNA]</scope>
    <source>
        <strain evidence="2 3">AJA276-08</strain>
    </source>
</reference>
<evidence type="ECO:0000313" key="3">
    <source>
        <dbReference type="Proteomes" id="UP001530315"/>
    </source>
</evidence>
<name>A0ABD3PPT4_9STRA</name>
<dbReference type="AlphaFoldDB" id="A0ABD3PPT4"/>
<feature type="compositionally biased region" description="Acidic residues" evidence="1">
    <location>
        <begin position="68"/>
        <end position="79"/>
    </location>
</feature>
<feature type="region of interest" description="Disordered" evidence="1">
    <location>
        <begin position="162"/>
        <end position="181"/>
    </location>
</feature>
<feature type="compositionally biased region" description="Basic residues" evidence="1">
    <location>
        <begin position="401"/>
        <end position="415"/>
    </location>
</feature>
<feature type="compositionally biased region" description="Basic and acidic residues" evidence="1">
    <location>
        <begin position="646"/>
        <end position="655"/>
    </location>
</feature>
<feature type="region of interest" description="Disordered" evidence="1">
    <location>
        <begin position="1"/>
        <end position="145"/>
    </location>
</feature>
<feature type="compositionally biased region" description="Gly residues" evidence="1">
    <location>
        <begin position="419"/>
        <end position="432"/>
    </location>
</feature>
<evidence type="ECO:0000256" key="1">
    <source>
        <dbReference type="SAM" id="MobiDB-lite"/>
    </source>
</evidence>
<keyword evidence="3" id="KW-1185">Reference proteome</keyword>
<feature type="compositionally biased region" description="Basic residues" evidence="1">
    <location>
        <begin position="91"/>
        <end position="114"/>
    </location>
</feature>
<evidence type="ECO:0000313" key="2">
    <source>
        <dbReference type="EMBL" id="KAL3789813.1"/>
    </source>
</evidence>
<feature type="compositionally biased region" description="Low complexity" evidence="1">
    <location>
        <begin position="26"/>
        <end position="35"/>
    </location>
</feature>
<sequence>MGVLDLDAARRAGCGGAKAASFASSVVGVEAPPAAMGGGGDDEDEPLPPRENGGRIPQDASDVREEEGGTEEEEEEEESGTTSDADQRSPPPKKKKKNRGKKKKKKTRGKKKRTWSSSAESGAVAPDDDDDDVGDDGEGGYLEIAADRSVAATKTAIPDRAEEAVADAVSTSNPPSFDTTVDEIGTARDRSAASGAVVVDAATTTTTAPDAEAVVAVVVADVSEATTRERLSSSDCILVDAKQPRSSSKARRSSKSVTFGNVHVREYARTLGTHVVPADGGWPLGLSDVVIAERHHADDGGIAFGADDDGSGIPSSPSSSSPRRRCRLRSRSDSLAGSQSSSPSSPSAETSHYRRPTSWTVDDFELRRQIELRQRYAQLIRDLRRRKFEKEWERRNMSAIHSKHGGQNHARRNRSRSGSLGGCGGNAGGGGRSRAMSSGSFKVEMSAEDREELDGLLNWPVSSPAGELETRPYDYKRRICHALKFKGGPRGNGGGAAGNDDRHGEAQSDCTEEDELYHEYGGRNPLFRTMREDDRRKALLRDDHLMSVHRYCRLIVDDGKIDASTKTVHRTDAPSPLLANDDESAPLDPADGAVTQRVQHDLEALRIRRSDPANLGCSCRKLHVYLPGSTDRSHHRKKSSHRRLPERKVREELRKRGLLHGGGDEGGASLSREDVEVLLHNAIENEPCCWGNDCPCWRDGIGCQADTCSCWQPSHDVGGGAGASNSSATRKDAAAMSTRCGNPHGMYSVDFDAIALYRGQHVTACIPVLVDE</sequence>
<feature type="region of interest" description="Disordered" evidence="1">
    <location>
        <begin position="629"/>
        <end position="669"/>
    </location>
</feature>
<dbReference type="EMBL" id="JALLAZ020000668">
    <property type="protein sequence ID" value="KAL3789813.1"/>
    <property type="molecule type" value="Genomic_DNA"/>
</dbReference>
<accession>A0ABD3PPT4</accession>
<evidence type="ECO:0008006" key="4">
    <source>
        <dbReference type="Google" id="ProtNLM"/>
    </source>
</evidence>
<proteinExistence type="predicted"/>